<evidence type="ECO:0000313" key="2">
    <source>
        <dbReference type="EMBL" id="AJG19824.1"/>
    </source>
</evidence>
<dbReference type="EMBL" id="CP010536">
    <property type="protein sequence ID" value="AJG19824.1"/>
    <property type="molecule type" value="Genomic_DNA"/>
</dbReference>
<organism evidence="2 3">
    <name type="scientific">Cupriavidus basilensis</name>
    <dbReference type="NCBI Taxonomy" id="68895"/>
    <lineage>
        <taxon>Bacteria</taxon>
        <taxon>Pseudomonadati</taxon>
        <taxon>Pseudomonadota</taxon>
        <taxon>Betaproteobacteria</taxon>
        <taxon>Burkholderiales</taxon>
        <taxon>Burkholderiaceae</taxon>
        <taxon>Cupriavidus</taxon>
    </lineage>
</organism>
<gene>
    <name evidence="2" type="ORF">RR42_m2432</name>
</gene>
<dbReference type="GO" id="GO:0016747">
    <property type="term" value="F:acyltransferase activity, transferring groups other than amino-acyl groups"/>
    <property type="evidence" value="ECO:0007669"/>
    <property type="project" value="InterPro"/>
</dbReference>
<dbReference type="STRING" id="68895.RR42_m2432"/>
<dbReference type="Pfam" id="PF13302">
    <property type="entry name" value="Acetyltransf_3"/>
    <property type="match status" value="1"/>
</dbReference>
<dbReference type="KEGG" id="cbw:RR42_m2432"/>
<keyword evidence="2" id="KW-0808">Transferase</keyword>
<keyword evidence="3" id="KW-1185">Reference proteome</keyword>
<name>A0A0C4YCE3_9BURK</name>
<dbReference type="PANTHER" id="PTHR43792:SF1">
    <property type="entry name" value="N-ACETYLTRANSFERASE DOMAIN-CONTAINING PROTEIN"/>
    <property type="match status" value="1"/>
</dbReference>
<dbReference type="InterPro" id="IPR000182">
    <property type="entry name" value="GNAT_dom"/>
</dbReference>
<dbReference type="PANTHER" id="PTHR43792">
    <property type="entry name" value="GNAT FAMILY, PUTATIVE (AFU_ORTHOLOGUE AFUA_3G00765)-RELATED-RELATED"/>
    <property type="match status" value="1"/>
</dbReference>
<evidence type="ECO:0000313" key="3">
    <source>
        <dbReference type="Proteomes" id="UP000031843"/>
    </source>
</evidence>
<dbReference type="InterPro" id="IPR016181">
    <property type="entry name" value="Acyl_CoA_acyltransferase"/>
</dbReference>
<dbReference type="SUPFAM" id="SSF55729">
    <property type="entry name" value="Acyl-CoA N-acyltransferases (Nat)"/>
    <property type="match status" value="1"/>
</dbReference>
<sequence length="217" mass="23744">MTNQRPSAPGAAGHEPVVLETARLRLRQWREADFAPFAALNADPVVMACFPAALERAASDAMALRCQALIAQRGWGFWAVERKADGAFIGFVGLHEPAAALPFSPCVEIGWRLARAHWGQGYASEAAQAALRFGFEQLALAEIVSFTALPNARSRAVMERLGMVADGTFEHPGVAPDSPLRKHWLYRLPSARWHASIRRKPRLAHRNGLGGHGPQNR</sequence>
<accession>A0A0C4YCE3</accession>
<dbReference type="InterPro" id="IPR051531">
    <property type="entry name" value="N-acetyltransferase"/>
</dbReference>
<evidence type="ECO:0000259" key="1">
    <source>
        <dbReference type="PROSITE" id="PS51186"/>
    </source>
</evidence>
<proteinExistence type="predicted"/>
<dbReference type="Proteomes" id="UP000031843">
    <property type="component" value="Chromosome main"/>
</dbReference>
<dbReference type="PROSITE" id="PS51186">
    <property type="entry name" value="GNAT"/>
    <property type="match status" value="1"/>
</dbReference>
<dbReference type="AlphaFoldDB" id="A0A0C4YCE3"/>
<feature type="domain" description="N-acetyltransferase" evidence="1">
    <location>
        <begin position="24"/>
        <end position="191"/>
    </location>
</feature>
<dbReference type="Gene3D" id="3.40.630.30">
    <property type="match status" value="1"/>
</dbReference>
<dbReference type="RefSeq" id="WP_052494607.1">
    <property type="nucleotide sequence ID" value="NZ_CP010536.1"/>
</dbReference>
<reference evidence="2 3" key="1">
    <citation type="journal article" date="2015" name="Genome Announc.">
        <title>Complete Genome Sequence of Cupriavidus basilensis 4G11, Isolated from the Oak Ridge Field Research Center Site.</title>
        <authorList>
            <person name="Ray J."/>
            <person name="Waters R.J."/>
            <person name="Skerker J.M."/>
            <person name="Kuehl J.V."/>
            <person name="Price M.N."/>
            <person name="Huang J."/>
            <person name="Chakraborty R."/>
            <person name="Arkin A.P."/>
            <person name="Deutschbauer A."/>
        </authorList>
    </citation>
    <scope>NUCLEOTIDE SEQUENCE [LARGE SCALE GENOMIC DNA]</scope>
    <source>
        <strain evidence="2">4G11</strain>
    </source>
</reference>
<protein>
    <submittedName>
        <fullName evidence="2">Acetyltransferase, GNAT family</fullName>
    </submittedName>
</protein>
<dbReference type="OrthoDB" id="9801656at2"/>